<dbReference type="InterPro" id="IPR013126">
    <property type="entry name" value="Hsp_70_fam"/>
</dbReference>
<evidence type="ECO:0000256" key="1">
    <source>
        <dbReference type="ARBA" id="ARBA00007381"/>
    </source>
</evidence>
<proteinExistence type="inferred from homology"/>
<feature type="compositionally biased region" description="Basic and acidic residues" evidence="4">
    <location>
        <begin position="652"/>
        <end position="686"/>
    </location>
</feature>
<feature type="region of interest" description="Disordered" evidence="4">
    <location>
        <begin position="652"/>
        <end position="702"/>
    </location>
</feature>
<evidence type="ECO:0000256" key="2">
    <source>
        <dbReference type="ARBA" id="ARBA00022741"/>
    </source>
</evidence>
<dbReference type="OrthoDB" id="434160at2759"/>
<dbReference type="SUPFAM" id="SSF100920">
    <property type="entry name" value="Heat shock protein 70kD (HSP70), peptide-binding domain"/>
    <property type="match status" value="1"/>
</dbReference>
<dbReference type="InterPro" id="IPR029048">
    <property type="entry name" value="HSP70_C_sf"/>
</dbReference>
<dbReference type="SUPFAM" id="SSF53067">
    <property type="entry name" value="Actin-like ATPase domain"/>
    <property type="match status" value="2"/>
</dbReference>
<dbReference type="Gene3D" id="3.90.640.10">
    <property type="entry name" value="Actin, Chain A, domain 4"/>
    <property type="match status" value="1"/>
</dbReference>
<evidence type="ECO:0000313" key="5">
    <source>
        <dbReference type="EMBL" id="ODQ64790.1"/>
    </source>
</evidence>
<dbReference type="Gene3D" id="3.30.420.40">
    <property type="match status" value="2"/>
</dbReference>
<dbReference type="Pfam" id="PF00012">
    <property type="entry name" value="HSP70"/>
    <property type="match status" value="1"/>
</dbReference>
<dbReference type="InterPro" id="IPR029047">
    <property type="entry name" value="HSP70_peptide-bd_sf"/>
</dbReference>
<dbReference type="STRING" id="857566.A0A1E3PHL3"/>
<dbReference type="GO" id="GO:0005829">
    <property type="term" value="C:cytosol"/>
    <property type="evidence" value="ECO:0007669"/>
    <property type="project" value="TreeGrafter"/>
</dbReference>
<dbReference type="EMBL" id="KV454411">
    <property type="protein sequence ID" value="ODQ64790.1"/>
    <property type="molecule type" value="Genomic_DNA"/>
</dbReference>
<evidence type="ECO:0000256" key="4">
    <source>
        <dbReference type="SAM" id="MobiDB-lite"/>
    </source>
</evidence>
<dbReference type="InterPro" id="IPR043129">
    <property type="entry name" value="ATPase_NBD"/>
</dbReference>
<dbReference type="GO" id="GO:0005524">
    <property type="term" value="F:ATP binding"/>
    <property type="evidence" value="ECO:0007669"/>
    <property type="project" value="UniProtKB-KW"/>
</dbReference>
<dbReference type="Gene3D" id="1.20.1270.10">
    <property type="match status" value="1"/>
</dbReference>
<organism evidence="5 6">
    <name type="scientific">Nadsonia fulvescens var. elongata DSM 6958</name>
    <dbReference type="NCBI Taxonomy" id="857566"/>
    <lineage>
        <taxon>Eukaryota</taxon>
        <taxon>Fungi</taxon>
        <taxon>Dikarya</taxon>
        <taxon>Ascomycota</taxon>
        <taxon>Saccharomycotina</taxon>
        <taxon>Dipodascomycetes</taxon>
        <taxon>Dipodascales</taxon>
        <taxon>Dipodascales incertae sedis</taxon>
        <taxon>Nadsonia</taxon>
    </lineage>
</organism>
<dbReference type="GO" id="GO:0005634">
    <property type="term" value="C:nucleus"/>
    <property type="evidence" value="ECO:0007669"/>
    <property type="project" value="TreeGrafter"/>
</dbReference>
<dbReference type="Gene3D" id="2.60.34.10">
    <property type="entry name" value="Substrate Binding Domain Of DNAk, Chain A, domain 1"/>
    <property type="match status" value="1"/>
</dbReference>
<name>A0A1E3PHL3_9ASCO</name>
<dbReference type="AlphaFoldDB" id="A0A1E3PHL3"/>
<accession>A0A1E3PHL3</accession>
<evidence type="ECO:0000313" key="6">
    <source>
        <dbReference type="Proteomes" id="UP000095009"/>
    </source>
</evidence>
<dbReference type="FunFam" id="1.20.1270.10:FF:000002">
    <property type="entry name" value="Heat shock 70 kDa protein 4"/>
    <property type="match status" value="1"/>
</dbReference>
<comment type="similarity">
    <text evidence="1">Belongs to the heat shock protein 70 family.</text>
</comment>
<dbReference type="PRINTS" id="PR00301">
    <property type="entry name" value="HEATSHOCK70"/>
</dbReference>
<dbReference type="PANTHER" id="PTHR45639:SF4">
    <property type="entry name" value="HSC70CB, ISOFORM G"/>
    <property type="match status" value="1"/>
</dbReference>
<dbReference type="Proteomes" id="UP000095009">
    <property type="component" value="Unassembled WGS sequence"/>
</dbReference>
<protein>
    <submittedName>
        <fullName evidence="5">Heat shock protein</fullName>
    </submittedName>
</protein>
<dbReference type="FunFam" id="3.90.640.10:FF:000004">
    <property type="entry name" value="Heat shock 70 kDa protein 4"/>
    <property type="match status" value="1"/>
</dbReference>
<gene>
    <name evidence="5" type="ORF">NADFUDRAFT_83664</name>
</gene>
<sequence length="702" mass="78425">MSIPLGLDFGNYHSVIAVARNRGIDVLCNEVSNRTTPSLVGFNAKSRAIGESARNQEVSNLKNTIGSLQRLIGRSFQDPDMAIEQKYITAPLCDVDGEVGVEVIYLGEKVKFSATQLVATYLNHIKSLVSQEVTGYNVDDLVITVPVWYNDIQRRAISDAVFIAGLKPVRIINDTTAVAVNYGVFKNDLPDDKATNVAFVDIGHASYTVTIGSFKKGSLRILGTAYDKHFGGRDFDEAIRSHLTKMFKEKYNIDITTHPKAYSRVLTTAEKLKKVLSANTVAPFNIESLMNDIDVSGSMKREELEEYVQPLLDRLHVPIEQALKAANLTPDDIDFVEPVGGCTRVPVIKEKLSEIFGKPLSFTSNQDEAAGRGAAFVAAMHSLTLRVRPFKYEDISLDGVTYSWAPVPGQADDEATSVEVFKKNSAYPATKIITVHRSEDFEVEARYTNPDEGVKSLVGRWLIQGVKPLDNGEPVACKLKLRHDPNGFYTIEKAYMVETVEVEEPVESEAKNGEVEGEDEFPKEVKYKKVSKQVERGDLVLVHTHNGLSEKELDLLMEREAEMGEDDKLIKDTENQRNALEEYIYALGSRLDGKYVDFVKDDEKAKLRQLLEDSEAWLYDEGEDATKGEYVDKQNSIVAAAKVVTDRYEAKLEQERQEREKEQAAARAQAEQEKANAEAEKEKVNAKPEQTGQENDTEMRDD</sequence>
<evidence type="ECO:0000256" key="3">
    <source>
        <dbReference type="ARBA" id="ARBA00022840"/>
    </source>
</evidence>
<dbReference type="PANTHER" id="PTHR45639">
    <property type="entry name" value="HSC70CB, ISOFORM G-RELATED"/>
    <property type="match status" value="1"/>
</dbReference>
<keyword evidence="3" id="KW-0067">ATP-binding</keyword>
<dbReference type="SUPFAM" id="SSF100934">
    <property type="entry name" value="Heat shock protein 70kD (HSP70), C-terminal subdomain"/>
    <property type="match status" value="1"/>
</dbReference>
<dbReference type="FunFam" id="3.30.30.30:FF:000002">
    <property type="entry name" value="Heat shock 70 kDa protein 4"/>
    <property type="match status" value="1"/>
</dbReference>
<reference evidence="5 6" key="1">
    <citation type="journal article" date="2016" name="Proc. Natl. Acad. Sci. U.S.A.">
        <title>Comparative genomics of biotechnologically important yeasts.</title>
        <authorList>
            <person name="Riley R."/>
            <person name="Haridas S."/>
            <person name="Wolfe K.H."/>
            <person name="Lopes M.R."/>
            <person name="Hittinger C.T."/>
            <person name="Goeker M."/>
            <person name="Salamov A.A."/>
            <person name="Wisecaver J.H."/>
            <person name="Long T.M."/>
            <person name="Calvey C.H."/>
            <person name="Aerts A.L."/>
            <person name="Barry K.W."/>
            <person name="Choi C."/>
            <person name="Clum A."/>
            <person name="Coughlan A.Y."/>
            <person name="Deshpande S."/>
            <person name="Douglass A.P."/>
            <person name="Hanson S.J."/>
            <person name="Klenk H.-P."/>
            <person name="LaButti K.M."/>
            <person name="Lapidus A."/>
            <person name="Lindquist E.A."/>
            <person name="Lipzen A.M."/>
            <person name="Meier-Kolthoff J.P."/>
            <person name="Ohm R.A."/>
            <person name="Otillar R.P."/>
            <person name="Pangilinan J.L."/>
            <person name="Peng Y."/>
            <person name="Rokas A."/>
            <person name="Rosa C.A."/>
            <person name="Scheuner C."/>
            <person name="Sibirny A.A."/>
            <person name="Slot J.C."/>
            <person name="Stielow J.B."/>
            <person name="Sun H."/>
            <person name="Kurtzman C.P."/>
            <person name="Blackwell M."/>
            <person name="Grigoriev I.V."/>
            <person name="Jeffries T.W."/>
        </authorList>
    </citation>
    <scope>NUCLEOTIDE SEQUENCE [LARGE SCALE GENOMIC DNA]</scope>
    <source>
        <strain evidence="5 6">DSM 6958</strain>
    </source>
</reference>
<dbReference type="Gene3D" id="3.30.30.30">
    <property type="match status" value="1"/>
</dbReference>
<keyword evidence="6" id="KW-1185">Reference proteome</keyword>
<keyword evidence="5" id="KW-0346">Stress response</keyword>
<dbReference type="GO" id="GO:0140662">
    <property type="term" value="F:ATP-dependent protein folding chaperone"/>
    <property type="evidence" value="ECO:0007669"/>
    <property type="project" value="InterPro"/>
</dbReference>
<keyword evidence="2" id="KW-0547">Nucleotide-binding</keyword>